<evidence type="ECO:0000256" key="1">
    <source>
        <dbReference type="ARBA" id="ARBA00022676"/>
    </source>
</evidence>
<dbReference type="EMBL" id="CP071794">
    <property type="protein sequence ID" value="QTD56247.1"/>
    <property type="molecule type" value="Genomic_DNA"/>
</dbReference>
<dbReference type="Pfam" id="PF03808">
    <property type="entry name" value="Glyco_tran_WecG"/>
    <property type="match status" value="1"/>
</dbReference>
<evidence type="ECO:0000256" key="2">
    <source>
        <dbReference type="ARBA" id="ARBA00022679"/>
    </source>
</evidence>
<dbReference type="PANTHER" id="PTHR34136:SF1">
    <property type="entry name" value="UDP-N-ACETYL-D-MANNOSAMINURONIC ACID TRANSFERASE"/>
    <property type="match status" value="1"/>
</dbReference>
<keyword evidence="1" id="KW-0328">Glycosyltransferase</keyword>
<gene>
    <name evidence="3" type="ORF">J4G78_01170</name>
</gene>
<dbReference type="RefSeq" id="WP_207988069.1">
    <property type="nucleotide sequence ID" value="NZ_CP071794.1"/>
</dbReference>
<sequence length="265" mass="29250">MTEQSSGATVQLRHDKTVAFLGIDIAPLSLPQALDAVGNMAKNEKFSYVVTPNVDHFVNLYPNISETRSAAFQAAYEAASLTLCDSRIVRALARFAGIDLTVVPGSDLTASLFQDRLGQGDRVAIIGGDNRLLNDLSRLFPAPKYSQHIPPMGILNNPRAMADIVDFVENTKAHYVLFAIGAPQSEITAHQCRQSGRCSGVGLCIGASLEFITSVKKRAPVWMQKAGLEWSFRLFSEPSRLWRRYLVEGPRIFKIFLEHNKSGKR</sequence>
<keyword evidence="4" id="KW-1185">Reference proteome</keyword>
<evidence type="ECO:0000313" key="4">
    <source>
        <dbReference type="Proteomes" id="UP000663923"/>
    </source>
</evidence>
<evidence type="ECO:0000313" key="3">
    <source>
        <dbReference type="EMBL" id="QTD56247.1"/>
    </source>
</evidence>
<organism evidence="3 4">
    <name type="scientific">Parasphingorhabdus cellanae</name>
    <dbReference type="NCBI Taxonomy" id="2806553"/>
    <lineage>
        <taxon>Bacteria</taxon>
        <taxon>Pseudomonadati</taxon>
        <taxon>Pseudomonadota</taxon>
        <taxon>Alphaproteobacteria</taxon>
        <taxon>Sphingomonadales</taxon>
        <taxon>Sphingomonadaceae</taxon>
        <taxon>Parasphingorhabdus</taxon>
    </lineage>
</organism>
<protein>
    <submittedName>
        <fullName evidence="3">WecB/TagA/CpsF family glycosyltransferase</fullName>
    </submittedName>
</protein>
<accession>A0ABX7T7Y4</accession>
<dbReference type="InterPro" id="IPR004629">
    <property type="entry name" value="WecG_TagA_CpsF"/>
</dbReference>
<dbReference type="PANTHER" id="PTHR34136">
    <property type="match status" value="1"/>
</dbReference>
<reference evidence="3 4" key="1">
    <citation type="submission" date="2021-03" db="EMBL/GenBank/DDBJ databases">
        <title>Complete genome of Parasphingorhabdus_sp.JHSY0214.</title>
        <authorList>
            <person name="Yoo J.H."/>
            <person name="Bae J.W."/>
        </authorList>
    </citation>
    <scope>NUCLEOTIDE SEQUENCE [LARGE SCALE GENOMIC DNA]</scope>
    <source>
        <strain evidence="3 4">JHSY0214</strain>
    </source>
</reference>
<dbReference type="Proteomes" id="UP000663923">
    <property type="component" value="Chromosome"/>
</dbReference>
<proteinExistence type="predicted"/>
<dbReference type="CDD" id="cd06533">
    <property type="entry name" value="Glyco_transf_WecG_TagA"/>
    <property type="match status" value="1"/>
</dbReference>
<keyword evidence="2" id="KW-0808">Transferase</keyword>
<name>A0ABX7T7Y4_9SPHN</name>
<dbReference type="NCBIfam" id="TIGR00696">
    <property type="entry name" value="wecG_tagA_cpsF"/>
    <property type="match status" value="1"/>
</dbReference>